<protein>
    <submittedName>
        <fullName evidence="2">RNA-directed DNA polymerase, eukaryota, reverse transcriptase zinc-binding domain protein</fullName>
    </submittedName>
</protein>
<feature type="region of interest" description="Disordered" evidence="1">
    <location>
        <begin position="48"/>
        <end position="72"/>
    </location>
</feature>
<dbReference type="Gene3D" id="3.60.10.10">
    <property type="entry name" value="Endonuclease/exonuclease/phosphatase"/>
    <property type="match status" value="1"/>
</dbReference>
<dbReference type="SUPFAM" id="SSF56219">
    <property type="entry name" value="DNase I-like"/>
    <property type="match status" value="1"/>
</dbReference>
<keyword evidence="2" id="KW-0808">Transferase</keyword>
<evidence type="ECO:0000313" key="3">
    <source>
        <dbReference type="Proteomes" id="UP001151760"/>
    </source>
</evidence>
<dbReference type="GO" id="GO:0003964">
    <property type="term" value="F:RNA-directed DNA polymerase activity"/>
    <property type="evidence" value="ECO:0007669"/>
    <property type="project" value="UniProtKB-KW"/>
</dbReference>
<reference evidence="2" key="2">
    <citation type="submission" date="2022-01" db="EMBL/GenBank/DDBJ databases">
        <authorList>
            <person name="Yamashiro T."/>
            <person name="Shiraishi A."/>
            <person name="Satake H."/>
            <person name="Nakayama K."/>
        </authorList>
    </citation>
    <scope>NUCLEOTIDE SEQUENCE</scope>
</reference>
<keyword evidence="3" id="KW-1185">Reference proteome</keyword>
<dbReference type="PANTHER" id="PTHR33116:SF84">
    <property type="entry name" value="RNA-DIRECTED DNA POLYMERASE"/>
    <property type="match status" value="1"/>
</dbReference>
<dbReference type="InterPro" id="IPR036691">
    <property type="entry name" value="Endo/exonu/phosph_ase_sf"/>
</dbReference>
<sequence length="991" mass="112805">MNGKLKNSKNKDKNKEVSNVVWCLDVDTGISDLRGNKAFDGSIVDSFNGESHRMNSGEIQGKEGSGNGVDDEAKDANKAMDSNVVNGIGIEVDSQNRDDGCILEDVTPMIPKVNTTNVSPTPKIVNVPTATQVDPPRQSYAKVTTKFKVLIDNKLKTVPTRMNENGDEYVIFNDELINEGSSKWNLTLCGYFVGCKMHINVLRYNIRRMLSRYGFKEDINMSIDKTEPDKLPLWVRLCNLPLEAWFINGINALASRIGKHLIIDAMTASMCKHVTGRIGYTKVLVEVRAKKGLPENIDVVYQNALKEKIRHKTFQVKYDWTPPLCTECRVFGHSQDKCKKDAKEHNDSNAGNEGCSNEQGKNDDGIIVEWDGNCVNMVNVNISKQVILYMLESTDNHMVSFMSCVYVANSGVERRDLWRELNRPKVITIGHPWVICGDFNVNLNANEHSTGSAHISNDMVDFSDCVNQIEVDDLCCFGLHFTWTKNLHKVRKGDISGTLKKLDRVIVNEDFINKYPLAQAIFKPYLISDHTPVLLIMPNCLKRKKTSFKFANYITDKEEFLKIIEEKWNVDINENVKKLKNDLKDIQTAIDADPFNIRERESALLKSYLDAVSDEEKLLYQKSGQRFEGDQVAAQFVNHFNQFLGNNPVVLPIMFCHDDIDSEKVIKKSIEEFGNFSGLLPNFSKSTIFFGSTNHDSQLCILDILPFSIGKFAMKYLGVPLISKRLGTSNYKALLDKIKKKVNHWRNKCLSYVGKHMLISSVLEVIQMYWCNMFLLPKTMVKEINKVLQNLLWNNDDSSKGSAKVAWKTICKPKKYGGLGLKDISLKDMSVWVVHKEVSDSWGWKNLLGIRDVVLQHIKYEIGNGKKTFMWYDNWSGMGPLINCITHRSLYDARIGRSSTVADICVECSSIVKSLSRKPCHNKIWSIVRRLCVGAVVYFIWCERNFRIFRNEENDWKAVLQVICDNVKLRLMKDSRDVAKAADKWGIKFDL</sequence>
<name>A0ABQ5EWE7_9ASTR</name>
<evidence type="ECO:0000256" key="1">
    <source>
        <dbReference type="SAM" id="MobiDB-lite"/>
    </source>
</evidence>
<gene>
    <name evidence="2" type="ORF">Tco_0990420</name>
</gene>
<dbReference type="EMBL" id="BQNB010016750">
    <property type="protein sequence ID" value="GJT55366.1"/>
    <property type="molecule type" value="Genomic_DNA"/>
</dbReference>
<comment type="caution">
    <text evidence="2">The sequence shown here is derived from an EMBL/GenBank/DDBJ whole genome shotgun (WGS) entry which is preliminary data.</text>
</comment>
<keyword evidence="2" id="KW-0695">RNA-directed DNA polymerase</keyword>
<dbReference type="PANTHER" id="PTHR33116">
    <property type="entry name" value="REVERSE TRANSCRIPTASE ZINC-BINDING DOMAIN-CONTAINING PROTEIN-RELATED-RELATED"/>
    <property type="match status" value="1"/>
</dbReference>
<organism evidence="2 3">
    <name type="scientific">Tanacetum coccineum</name>
    <dbReference type="NCBI Taxonomy" id="301880"/>
    <lineage>
        <taxon>Eukaryota</taxon>
        <taxon>Viridiplantae</taxon>
        <taxon>Streptophyta</taxon>
        <taxon>Embryophyta</taxon>
        <taxon>Tracheophyta</taxon>
        <taxon>Spermatophyta</taxon>
        <taxon>Magnoliopsida</taxon>
        <taxon>eudicotyledons</taxon>
        <taxon>Gunneridae</taxon>
        <taxon>Pentapetalae</taxon>
        <taxon>asterids</taxon>
        <taxon>campanulids</taxon>
        <taxon>Asterales</taxon>
        <taxon>Asteraceae</taxon>
        <taxon>Asteroideae</taxon>
        <taxon>Anthemideae</taxon>
        <taxon>Anthemidinae</taxon>
        <taxon>Tanacetum</taxon>
    </lineage>
</organism>
<keyword evidence="2" id="KW-0548">Nucleotidyltransferase</keyword>
<proteinExistence type="predicted"/>
<evidence type="ECO:0000313" key="2">
    <source>
        <dbReference type="EMBL" id="GJT55366.1"/>
    </source>
</evidence>
<dbReference type="Proteomes" id="UP001151760">
    <property type="component" value="Unassembled WGS sequence"/>
</dbReference>
<accession>A0ABQ5EWE7</accession>
<reference evidence="2" key="1">
    <citation type="journal article" date="2022" name="Int. J. Mol. Sci.">
        <title>Draft Genome of Tanacetum Coccineum: Genomic Comparison of Closely Related Tanacetum-Family Plants.</title>
        <authorList>
            <person name="Yamashiro T."/>
            <person name="Shiraishi A."/>
            <person name="Nakayama K."/>
            <person name="Satake H."/>
        </authorList>
    </citation>
    <scope>NUCLEOTIDE SEQUENCE</scope>
</reference>